<evidence type="ECO:0000313" key="1">
    <source>
        <dbReference type="EMBL" id="KAK3584628.1"/>
    </source>
</evidence>
<keyword evidence="2" id="KW-1185">Reference proteome</keyword>
<dbReference type="AlphaFoldDB" id="A0AAE0S3P4"/>
<name>A0AAE0S3P4_9BIVA</name>
<protein>
    <recommendedName>
        <fullName evidence="3">CABIT domain-containing protein</fullName>
    </recommendedName>
</protein>
<comment type="caution">
    <text evidence="1">The sequence shown here is derived from an EMBL/GenBank/DDBJ whole genome shotgun (WGS) entry which is preliminary data.</text>
</comment>
<dbReference type="EMBL" id="JAEAOA010000307">
    <property type="protein sequence ID" value="KAK3584628.1"/>
    <property type="molecule type" value="Genomic_DNA"/>
</dbReference>
<reference evidence="1" key="1">
    <citation type="journal article" date="2021" name="Genome Biol. Evol.">
        <title>A High-Quality Reference Genome for a Parasitic Bivalve with Doubly Uniparental Inheritance (Bivalvia: Unionida).</title>
        <authorList>
            <person name="Smith C.H."/>
        </authorList>
    </citation>
    <scope>NUCLEOTIDE SEQUENCE</scope>
    <source>
        <strain evidence="1">CHS0354</strain>
    </source>
</reference>
<sequence length="408" mass="47401">MMFESDNLSYRVSEFFEKFKHDFPKIMMVAQGFHGETVTDTFDRQQVIRVHTYTSQHRVMAVTLGTTNRKQFHYSIPLDYPIKFCLKKQSKWKGRKEFLIGKLIKKKKLPVEVQISKDHNVIVGSRTFNSNRFPSLRLMHTYEEIYLLGNFINNGIMDPRFVPIPSCIKNLRLSLVTGIKGQTSEHWKTFQDEQTSIANTAFSYDLNFEREDIAICYDAAEEAQDKELQAHYEDLLEHYKDPHIHYEDLQGQYKDSHIHSEDLHGHTKGHHIHYEELKAPHREPQTHCEAILSNLYVDPFDFLKTTKSERNEVYQSDRQSHLYADPFEFLKTKSQPVIETAGRDSVNPYTPMPISIHHVLPPRNSESPKTTLVKDLTSGQRLSTSTGGIAPENSENSLLNDIEQLTKM</sequence>
<evidence type="ECO:0008006" key="3">
    <source>
        <dbReference type="Google" id="ProtNLM"/>
    </source>
</evidence>
<proteinExistence type="predicted"/>
<reference evidence="1" key="3">
    <citation type="submission" date="2023-05" db="EMBL/GenBank/DDBJ databases">
        <authorList>
            <person name="Smith C.H."/>
        </authorList>
    </citation>
    <scope>NUCLEOTIDE SEQUENCE</scope>
    <source>
        <strain evidence="1">CHS0354</strain>
        <tissue evidence="1">Mantle</tissue>
    </source>
</reference>
<gene>
    <name evidence="1" type="ORF">CHS0354_003910</name>
</gene>
<organism evidence="1 2">
    <name type="scientific">Potamilus streckersoni</name>
    <dbReference type="NCBI Taxonomy" id="2493646"/>
    <lineage>
        <taxon>Eukaryota</taxon>
        <taxon>Metazoa</taxon>
        <taxon>Spiralia</taxon>
        <taxon>Lophotrochozoa</taxon>
        <taxon>Mollusca</taxon>
        <taxon>Bivalvia</taxon>
        <taxon>Autobranchia</taxon>
        <taxon>Heteroconchia</taxon>
        <taxon>Palaeoheterodonta</taxon>
        <taxon>Unionida</taxon>
        <taxon>Unionoidea</taxon>
        <taxon>Unionidae</taxon>
        <taxon>Ambleminae</taxon>
        <taxon>Lampsilini</taxon>
        <taxon>Potamilus</taxon>
    </lineage>
</organism>
<dbReference type="Proteomes" id="UP001195483">
    <property type="component" value="Unassembled WGS sequence"/>
</dbReference>
<reference evidence="1" key="2">
    <citation type="journal article" date="2021" name="Genome Biol. Evol.">
        <title>Developing a high-quality reference genome for a parasitic bivalve with doubly uniparental inheritance (Bivalvia: Unionida).</title>
        <authorList>
            <person name="Smith C.H."/>
        </authorList>
    </citation>
    <scope>NUCLEOTIDE SEQUENCE</scope>
    <source>
        <strain evidence="1">CHS0354</strain>
        <tissue evidence="1">Mantle</tissue>
    </source>
</reference>
<accession>A0AAE0S3P4</accession>
<evidence type="ECO:0000313" key="2">
    <source>
        <dbReference type="Proteomes" id="UP001195483"/>
    </source>
</evidence>